<dbReference type="InterPro" id="IPR036388">
    <property type="entry name" value="WH-like_DNA-bd_sf"/>
</dbReference>
<comment type="caution">
    <text evidence="1">The sequence shown here is derived from an EMBL/GenBank/DDBJ whole genome shotgun (WGS) entry which is preliminary data.</text>
</comment>
<evidence type="ECO:0000313" key="1">
    <source>
        <dbReference type="EMBL" id="GEO42935.1"/>
    </source>
</evidence>
<reference evidence="1 2" key="1">
    <citation type="submission" date="2019-07" db="EMBL/GenBank/DDBJ databases">
        <title>Whole genome shotgun sequence of Skermanella aerolata NBRC 106429.</title>
        <authorList>
            <person name="Hosoyama A."/>
            <person name="Uohara A."/>
            <person name="Ohji S."/>
            <person name="Ichikawa N."/>
        </authorList>
    </citation>
    <scope>NUCLEOTIDE SEQUENCE [LARGE SCALE GENOMIC DNA]</scope>
    <source>
        <strain evidence="1 2">NBRC 106429</strain>
    </source>
</reference>
<dbReference type="AlphaFoldDB" id="A0A512E2I8"/>
<gene>
    <name evidence="1" type="ORF">SAE02_70830</name>
</gene>
<dbReference type="Pfam" id="PF04255">
    <property type="entry name" value="DUF433"/>
    <property type="match status" value="1"/>
</dbReference>
<dbReference type="PANTHER" id="PTHR34849">
    <property type="entry name" value="SSL5025 PROTEIN"/>
    <property type="match status" value="1"/>
</dbReference>
<dbReference type="EMBL" id="BJYZ01000055">
    <property type="protein sequence ID" value="GEO42935.1"/>
    <property type="molecule type" value="Genomic_DNA"/>
</dbReference>
<sequence length="71" mass="7658">MDLQDLIVSDRDLMGGEPCFRGTRVPVATLFDNLADGVSLDQILAEWPSLNRADVVAVLALAGQYVRRAAA</sequence>
<dbReference type="InterPro" id="IPR009057">
    <property type="entry name" value="Homeodomain-like_sf"/>
</dbReference>
<evidence type="ECO:0000313" key="2">
    <source>
        <dbReference type="Proteomes" id="UP000321523"/>
    </source>
</evidence>
<name>A0A512E2I8_9PROT</name>
<dbReference type="SUPFAM" id="SSF46689">
    <property type="entry name" value="Homeodomain-like"/>
    <property type="match status" value="1"/>
</dbReference>
<protein>
    <recommendedName>
        <fullName evidence="3">DUF433 domain-containing protein</fullName>
    </recommendedName>
</protein>
<organism evidence="1 2">
    <name type="scientific">Skermanella aerolata</name>
    <dbReference type="NCBI Taxonomy" id="393310"/>
    <lineage>
        <taxon>Bacteria</taxon>
        <taxon>Pseudomonadati</taxon>
        <taxon>Pseudomonadota</taxon>
        <taxon>Alphaproteobacteria</taxon>
        <taxon>Rhodospirillales</taxon>
        <taxon>Azospirillaceae</taxon>
        <taxon>Skermanella</taxon>
    </lineage>
</organism>
<dbReference type="RefSeq" id="WP_044436714.1">
    <property type="nucleotide sequence ID" value="NZ_BJYZ01000055.1"/>
</dbReference>
<dbReference type="OrthoDB" id="9809529at2"/>
<accession>A0A512E2I8</accession>
<dbReference type="PANTHER" id="PTHR34849:SF3">
    <property type="entry name" value="SSR2962 PROTEIN"/>
    <property type="match status" value="1"/>
</dbReference>
<proteinExistence type="predicted"/>
<evidence type="ECO:0008006" key="3">
    <source>
        <dbReference type="Google" id="ProtNLM"/>
    </source>
</evidence>
<dbReference type="Proteomes" id="UP000321523">
    <property type="component" value="Unassembled WGS sequence"/>
</dbReference>
<keyword evidence="2" id="KW-1185">Reference proteome</keyword>
<dbReference type="Gene3D" id="1.10.10.10">
    <property type="entry name" value="Winged helix-like DNA-binding domain superfamily/Winged helix DNA-binding domain"/>
    <property type="match status" value="1"/>
</dbReference>
<dbReference type="InterPro" id="IPR007367">
    <property type="entry name" value="DUF433"/>
</dbReference>